<dbReference type="AlphaFoldDB" id="A0A370IEZ0"/>
<name>A0A370IEZ0_9NOCA</name>
<accession>A0A370IEZ0</accession>
<dbReference type="InterPro" id="IPR032710">
    <property type="entry name" value="NTF2-like_dom_sf"/>
</dbReference>
<dbReference type="CDD" id="cd00531">
    <property type="entry name" value="NTF2_like"/>
    <property type="match status" value="1"/>
</dbReference>
<evidence type="ECO:0000313" key="3">
    <source>
        <dbReference type="Proteomes" id="UP000254869"/>
    </source>
</evidence>
<dbReference type="STRING" id="1210086.GCA_001613105_00542"/>
<dbReference type="RefSeq" id="WP_067992013.1">
    <property type="nucleotide sequence ID" value="NZ_QQBC01000001.1"/>
</dbReference>
<dbReference type="InterPro" id="IPR037401">
    <property type="entry name" value="SnoaL-like"/>
</dbReference>
<organism evidence="2 3">
    <name type="scientific">Nocardia pseudobrasiliensis</name>
    <dbReference type="NCBI Taxonomy" id="45979"/>
    <lineage>
        <taxon>Bacteria</taxon>
        <taxon>Bacillati</taxon>
        <taxon>Actinomycetota</taxon>
        <taxon>Actinomycetes</taxon>
        <taxon>Mycobacteriales</taxon>
        <taxon>Nocardiaceae</taxon>
        <taxon>Nocardia</taxon>
    </lineage>
</organism>
<evidence type="ECO:0000313" key="2">
    <source>
        <dbReference type="EMBL" id="RDI69150.1"/>
    </source>
</evidence>
<dbReference type="EMBL" id="QQBC01000001">
    <property type="protein sequence ID" value="RDI69150.1"/>
    <property type="molecule type" value="Genomic_DNA"/>
</dbReference>
<comment type="caution">
    <text evidence="2">The sequence shown here is derived from an EMBL/GenBank/DDBJ whole genome shotgun (WGS) entry which is preliminary data.</text>
</comment>
<reference evidence="2 3" key="1">
    <citation type="submission" date="2018-07" db="EMBL/GenBank/DDBJ databases">
        <title>Genomic Encyclopedia of Type Strains, Phase IV (KMG-IV): sequencing the most valuable type-strain genomes for metagenomic binning, comparative biology and taxonomic classification.</title>
        <authorList>
            <person name="Goeker M."/>
        </authorList>
    </citation>
    <scope>NUCLEOTIDE SEQUENCE [LARGE SCALE GENOMIC DNA]</scope>
    <source>
        <strain evidence="2 3">DSM 44290</strain>
    </source>
</reference>
<protein>
    <submittedName>
        <fullName evidence="2">SnoaL-like protein</fullName>
    </submittedName>
</protein>
<keyword evidence="3" id="KW-1185">Reference proteome</keyword>
<dbReference type="SUPFAM" id="SSF54427">
    <property type="entry name" value="NTF2-like"/>
    <property type="match status" value="1"/>
</dbReference>
<evidence type="ECO:0000259" key="1">
    <source>
        <dbReference type="Pfam" id="PF13577"/>
    </source>
</evidence>
<dbReference type="Pfam" id="PF13577">
    <property type="entry name" value="SnoaL_4"/>
    <property type="match status" value="1"/>
</dbReference>
<proteinExistence type="predicted"/>
<dbReference type="Proteomes" id="UP000254869">
    <property type="component" value="Unassembled WGS sequence"/>
</dbReference>
<sequence length="133" mass="14394">MAISIADRLAIHELLALHGHLSDAGDFDRMGEIFVAEVEYNLTELGGSVVQGRDALRDMALELGDRNPLAHHVTNVVVSALDGDAALVHSKGIGIGADGTVASVTYEDIVRRTPDGWRITHRRVVPRRKPLTP</sequence>
<gene>
    <name evidence="2" type="ORF">DFR76_101688</name>
</gene>
<dbReference type="Gene3D" id="3.10.450.50">
    <property type="match status" value="1"/>
</dbReference>
<feature type="domain" description="SnoaL-like" evidence="1">
    <location>
        <begin position="5"/>
        <end position="123"/>
    </location>
</feature>